<keyword evidence="1" id="KW-0472">Membrane</keyword>
<feature type="transmembrane region" description="Helical" evidence="1">
    <location>
        <begin position="184"/>
        <end position="208"/>
    </location>
</feature>
<feature type="transmembrane region" description="Helical" evidence="1">
    <location>
        <begin position="118"/>
        <end position="142"/>
    </location>
</feature>
<name>A0A2X3C5L5_CLOPF</name>
<keyword evidence="1" id="KW-1133">Transmembrane helix</keyword>
<evidence type="ECO:0000256" key="1">
    <source>
        <dbReference type="SAM" id="Phobius"/>
    </source>
</evidence>
<feature type="transmembrane region" description="Helical" evidence="1">
    <location>
        <begin position="23"/>
        <end position="43"/>
    </location>
</feature>
<feature type="transmembrane region" description="Helical" evidence="1">
    <location>
        <begin position="162"/>
        <end position="178"/>
    </location>
</feature>
<reference evidence="2 3" key="1">
    <citation type="submission" date="2018-06" db="EMBL/GenBank/DDBJ databases">
        <authorList>
            <consortium name="Pathogen Informatics"/>
            <person name="Doyle S."/>
        </authorList>
    </citation>
    <scope>NUCLEOTIDE SEQUENCE [LARGE SCALE GENOMIC DNA]</scope>
    <source>
        <strain evidence="2 3">NCTC8081</strain>
    </source>
</reference>
<dbReference type="Proteomes" id="UP000250234">
    <property type="component" value="Unassembled WGS sequence"/>
</dbReference>
<organism evidence="2 3">
    <name type="scientific">Clostridium perfringens</name>
    <dbReference type="NCBI Taxonomy" id="1502"/>
    <lineage>
        <taxon>Bacteria</taxon>
        <taxon>Bacillati</taxon>
        <taxon>Bacillota</taxon>
        <taxon>Clostridia</taxon>
        <taxon>Eubacteriales</taxon>
        <taxon>Clostridiaceae</taxon>
        <taxon>Clostridium</taxon>
    </lineage>
</organism>
<sequence>MNNKNTYLDKILTLPSKKIINQWFRTIFLFTIIFIPIVFFSFYDNVSFINNIFPKTTFFLKIFIVFFVILSIFFRFLIKKFPQFIFIYISISFGSFSLFSFIISCVKIYYIGVFGAPFNVLFLLIAIIIYLLEIIFFIFFFINKEKKNSTSSYNNHTLSRSSISIISTLGVLASYHYSFNSLKFMILILSYITLLISLVGINRFRLLIKYKVNIKKIRCLHYKHLRMSTK</sequence>
<accession>A0A2X3C5L5</accession>
<dbReference type="EMBL" id="UAWO01000002">
    <property type="protein sequence ID" value="SQC08201.1"/>
    <property type="molecule type" value="Genomic_DNA"/>
</dbReference>
<protein>
    <submittedName>
        <fullName evidence="2">Uncharacterized protein</fullName>
    </submittedName>
</protein>
<gene>
    <name evidence="2" type="ORF">NCTC8081_02121</name>
</gene>
<feature type="transmembrane region" description="Helical" evidence="1">
    <location>
        <begin position="58"/>
        <end position="78"/>
    </location>
</feature>
<evidence type="ECO:0000313" key="2">
    <source>
        <dbReference type="EMBL" id="SQC08201.1"/>
    </source>
</evidence>
<dbReference type="AlphaFoldDB" id="A0A2X3C5L5"/>
<evidence type="ECO:0000313" key="3">
    <source>
        <dbReference type="Proteomes" id="UP000250234"/>
    </source>
</evidence>
<feature type="transmembrane region" description="Helical" evidence="1">
    <location>
        <begin position="85"/>
        <end position="112"/>
    </location>
</feature>
<proteinExistence type="predicted"/>
<keyword evidence="1" id="KW-0812">Transmembrane</keyword>